<gene>
    <name evidence="1" type="ORF">LEQ_0065</name>
</gene>
<name>V7HV43_9LACO</name>
<evidence type="ECO:0000313" key="2">
    <source>
        <dbReference type="Proteomes" id="UP000018559"/>
    </source>
</evidence>
<dbReference type="Proteomes" id="UP000018559">
    <property type="component" value="Unassembled WGS sequence"/>
</dbReference>
<protein>
    <submittedName>
        <fullName evidence="1">Uncharacterized protein</fullName>
    </submittedName>
</protein>
<dbReference type="AlphaFoldDB" id="V7HV43"/>
<comment type="caution">
    <text evidence="1">The sequence shown here is derived from an EMBL/GenBank/DDBJ whole genome shotgun (WGS) entry which is preliminary data.</text>
</comment>
<organism evidence="1 2">
    <name type="scientific">Ligilactobacillus equi DPC 6820</name>
    <dbReference type="NCBI Taxonomy" id="1392007"/>
    <lineage>
        <taxon>Bacteria</taxon>
        <taxon>Bacillati</taxon>
        <taxon>Bacillota</taxon>
        <taxon>Bacilli</taxon>
        <taxon>Lactobacillales</taxon>
        <taxon>Lactobacillaceae</taxon>
        <taxon>Ligilactobacillus</taxon>
    </lineage>
</organism>
<evidence type="ECO:0000313" key="1">
    <source>
        <dbReference type="EMBL" id="ETA73762.1"/>
    </source>
</evidence>
<reference evidence="1 2" key="1">
    <citation type="journal article" date="2014" name="Genome Announc.">
        <title>The Genome of the Predominant Equine Lactobacillus Species, Lactobacillus equi, Is Reflective of Its Lifestyle Adaptations to an Herbivorous Host.</title>
        <authorList>
            <person name="O'Donnell M.M."/>
            <person name="Harris H.M."/>
            <person name="O'Toole P.W."/>
            <person name="Ross R.P."/>
        </authorList>
    </citation>
    <scope>NUCLEOTIDE SEQUENCE [LARGE SCALE GENOMIC DNA]</scope>
    <source>
        <strain evidence="1 2">DPC 6820</strain>
    </source>
</reference>
<proteinExistence type="predicted"/>
<sequence>MIPKAVDSSVANANAKLSTLAGIIPIINNVMLADAQNTHIKAIKNPIMLTSFSCLRFPKLLVWNRIPYFDNTCYFLLF</sequence>
<accession>V7HV43</accession>
<dbReference type="EMBL" id="AWWH01000158">
    <property type="protein sequence ID" value="ETA73762.1"/>
    <property type="molecule type" value="Genomic_DNA"/>
</dbReference>
<keyword evidence="2" id="KW-1185">Reference proteome</keyword>